<dbReference type="GeneID" id="41329307"/>
<dbReference type="RefSeq" id="WP_147662396.1">
    <property type="nucleotide sequence ID" value="NZ_CP042905.2"/>
</dbReference>
<feature type="transmembrane region" description="Helical" evidence="1">
    <location>
        <begin position="101"/>
        <end position="124"/>
    </location>
</feature>
<evidence type="ECO:0008006" key="4">
    <source>
        <dbReference type="Google" id="ProtNLM"/>
    </source>
</evidence>
<protein>
    <recommendedName>
        <fullName evidence="4">Cytochrome b561 domain-containing protein</fullName>
    </recommendedName>
</protein>
<reference evidence="2 3" key="1">
    <citation type="journal article" date="2020" name="Nature">
        <title>Isolation of an archaeon at the prokaryote-eukaryote interface.</title>
        <authorList>
            <person name="Imachi H."/>
            <person name="Nobu M.K."/>
            <person name="Nakahara N."/>
            <person name="Morono Y."/>
            <person name="Ogawara M."/>
            <person name="Takaki Y."/>
            <person name="Takano Y."/>
            <person name="Uematsu K."/>
            <person name="Ikuta T."/>
            <person name="Ito M."/>
            <person name="Matsui Y."/>
            <person name="Miyazaki M."/>
            <person name="Murata K."/>
            <person name="Saito Y."/>
            <person name="Sakai S."/>
            <person name="Song C."/>
            <person name="Tasumi E."/>
            <person name="Yamanaka Y."/>
            <person name="Yamaguchi T."/>
            <person name="Kamagata Y."/>
            <person name="Tamaki H."/>
            <person name="Takai K."/>
        </authorList>
    </citation>
    <scope>NUCLEOTIDE SEQUENCE [LARGE SCALE GENOMIC DNA]</scope>
    <source>
        <strain evidence="2 3">MK-D1</strain>
    </source>
</reference>
<feature type="transmembrane region" description="Helical" evidence="1">
    <location>
        <begin position="68"/>
        <end position="89"/>
    </location>
</feature>
<dbReference type="EMBL" id="CP042905">
    <property type="protein sequence ID" value="QEE15489.1"/>
    <property type="molecule type" value="Genomic_DNA"/>
</dbReference>
<dbReference type="AlphaFoldDB" id="A0A5B9D8M4"/>
<keyword evidence="3" id="KW-1185">Reference proteome</keyword>
<feature type="transmembrane region" description="Helical" evidence="1">
    <location>
        <begin position="44"/>
        <end position="62"/>
    </location>
</feature>
<keyword evidence="1" id="KW-1133">Transmembrane helix</keyword>
<dbReference type="Gene3D" id="1.20.120.1770">
    <property type="match status" value="1"/>
</dbReference>
<evidence type="ECO:0000313" key="3">
    <source>
        <dbReference type="Proteomes" id="UP000321408"/>
    </source>
</evidence>
<dbReference type="Proteomes" id="UP000321408">
    <property type="component" value="Chromosome"/>
</dbReference>
<reference evidence="2 3" key="2">
    <citation type="journal article" date="2024" name="Int. J. Syst. Evol. Microbiol.">
        <title>Promethearchaeum syntrophicum gen. nov., sp. nov., an anaerobic, obligately syntrophic archaeon, the first isolate of the lineage 'Asgard' archaea, and proposal of the new archaeal phylum Promethearchaeota phyl. nov. and kingdom Promethearchaeati regn. nov.</title>
        <authorList>
            <person name="Imachi H."/>
            <person name="Nobu M.K."/>
            <person name="Kato S."/>
            <person name="Takaki Y."/>
            <person name="Miyazaki M."/>
            <person name="Miyata M."/>
            <person name="Ogawara M."/>
            <person name="Saito Y."/>
            <person name="Sakai S."/>
            <person name="Tahara Y.O."/>
            <person name="Takano Y."/>
            <person name="Tasumi E."/>
            <person name="Uematsu K."/>
            <person name="Yoshimura T."/>
            <person name="Itoh T."/>
            <person name="Ohkuma M."/>
            <person name="Takai K."/>
        </authorList>
    </citation>
    <scope>NUCLEOTIDE SEQUENCE [LARGE SCALE GENOMIC DNA]</scope>
    <source>
        <strain evidence="2 3">MK-D1</strain>
    </source>
</reference>
<proteinExistence type="predicted"/>
<organism evidence="2 3">
    <name type="scientific">Promethearchaeum syntrophicum</name>
    <dbReference type="NCBI Taxonomy" id="2594042"/>
    <lineage>
        <taxon>Archaea</taxon>
        <taxon>Promethearchaeati</taxon>
        <taxon>Promethearchaeota</taxon>
        <taxon>Promethearchaeia</taxon>
        <taxon>Promethearchaeales</taxon>
        <taxon>Promethearchaeaceae</taxon>
        <taxon>Promethearchaeum</taxon>
    </lineage>
</organism>
<evidence type="ECO:0000313" key="2">
    <source>
        <dbReference type="EMBL" id="QEE15489.1"/>
    </source>
</evidence>
<evidence type="ECO:0000256" key="1">
    <source>
        <dbReference type="SAM" id="Phobius"/>
    </source>
</evidence>
<accession>A0A5B9D8M4</accession>
<feature type="transmembrane region" description="Helical" evidence="1">
    <location>
        <begin position="12"/>
        <end position="32"/>
    </location>
</feature>
<gene>
    <name evidence="2" type="ORF">DSAG12_01315</name>
</gene>
<name>A0A5B9D8M4_9ARCH</name>
<dbReference type="KEGG" id="psyt:DSAG12_01315"/>
<keyword evidence="1" id="KW-0812">Transmembrane</keyword>
<keyword evidence="1" id="KW-0472">Membrane</keyword>
<sequence>MSIQNLLQFPHFILISLGILSAIISVIFIFFHKPKEKWYLLHKIFTSIGIVLMLVGVFFLGILSLTFWHAYLGFSAIIIVFITIFFALIQLKKKKKKLRLIHIWTGRIVLLLLIVVMLIGLSYYL</sequence>